<dbReference type="SUPFAM" id="SSF52047">
    <property type="entry name" value="RNI-like"/>
    <property type="match status" value="1"/>
</dbReference>
<dbReference type="CDD" id="cd09917">
    <property type="entry name" value="F-box_SF"/>
    <property type="match status" value="1"/>
</dbReference>
<gene>
    <name evidence="3" type="ORF">BJ508DRAFT_357188</name>
</gene>
<feature type="domain" description="F-box" evidence="2">
    <location>
        <begin position="6"/>
        <end position="52"/>
    </location>
</feature>
<dbReference type="PANTHER" id="PTHR13318">
    <property type="entry name" value="PARTNER OF PAIRED, ISOFORM B-RELATED"/>
    <property type="match status" value="1"/>
</dbReference>
<proteinExistence type="predicted"/>
<evidence type="ECO:0000256" key="1">
    <source>
        <dbReference type="SAM" id="MobiDB-lite"/>
    </source>
</evidence>
<feature type="region of interest" description="Disordered" evidence="1">
    <location>
        <begin position="184"/>
        <end position="236"/>
    </location>
</feature>
<dbReference type="AlphaFoldDB" id="A0A3N4IN49"/>
<dbReference type="OrthoDB" id="722566at2759"/>
<dbReference type="InterPro" id="IPR001810">
    <property type="entry name" value="F-box_dom"/>
</dbReference>
<protein>
    <recommendedName>
        <fullName evidence="2">F-box domain-containing protein</fullName>
    </recommendedName>
</protein>
<dbReference type="PROSITE" id="PS50181">
    <property type="entry name" value="FBOX"/>
    <property type="match status" value="1"/>
</dbReference>
<dbReference type="STRING" id="1160509.A0A3N4IN49"/>
<accession>A0A3N4IN49</accession>
<evidence type="ECO:0000313" key="4">
    <source>
        <dbReference type="Proteomes" id="UP000275078"/>
    </source>
</evidence>
<sequence length="363" mass="40311">MSPSSKAKLDDLPSEVLLRIFSFLSIHSLHSVSLTNSTLNHLARFPQLYSTLDISRCTLTKATLPLSMTRSLVLCKRFVVKSPDSISRWAFASILDCLKHSTVLESIRLTGVTHSAEELGEFFEQCRGKEGLKEVVLSRCSVPSEAILKLLSNHGGGLSKLSLKFSEVEDVVLDKIIEMSTYPALSTESPSTSPTSLKTTRSSSCPSTSTVSGPLTAKSASEGDEPEERELPRPFLDRARGRNNLRELCLAGCFNITEDGLSRLFASRPAVCNIQKIDLRWNDEISTSWFRNPDMFPNLRELDLRGCGGITGQDVRDLRRQWGSRLLLRETALDDESFLKAGWKGCFDACESNKWTSTRLCPV</sequence>
<evidence type="ECO:0000259" key="2">
    <source>
        <dbReference type="PROSITE" id="PS50181"/>
    </source>
</evidence>
<organism evidence="3 4">
    <name type="scientific">Ascobolus immersus RN42</name>
    <dbReference type="NCBI Taxonomy" id="1160509"/>
    <lineage>
        <taxon>Eukaryota</taxon>
        <taxon>Fungi</taxon>
        <taxon>Dikarya</taxon>
        <taxon>Ascomycota</taxon>
        <taxon>Pezizomycotina</taxon>
        <taxon>Pezizomycetes</taxon>
        <taxon>Pezizales</taxon>
        <taxon>Ascobolaceae</taxon>
        <taxon>Ascobolus</taxon>
    </lineage>
</organism>
<reference evidence="3 4" key="1">
    <citation type="journal article" date="2018" name="Nat. Ecol. Evol.">
        <title>Pezizomycetes genomes reveal the molecular basis of ectomycorrhizal truffle lifestyle.</title>
        <authorList>
            <person name="Murat C."/>
            <person name="Payen T."/>
            <person name="Noel B."/>
            <person name="Kuo A."/>
            <person name="Morin E."/>
            <person name="Chen J."/>
            <person name="Kohler A."/>
            <person name="Krizsan K."/>
            <person name="Balestrini R."/>
            <person name="Da Silva C."/>
            <person name="Montanini B."/>
            <person name="Hainaut M."/>
            <person name="Levati E."/>
            <person name="Barry K.W."/>
            <person name="Belfiori B."/>
            <person name="Cichocki N."/>
            <person name="Clum A."/>
            <person name="Dockter R.B."/>
            <person name="Fauchery L."/>
            <person name="Guy J."/>
            <person name="Iotti M."/>
            <person name="Le Tacon F."/>
            <person name="Lindquist E.A."/>
            <person name="Lipzen A."/>
            <person name="Malagnac F."/>
            <person name="Mello A."/>
            <person name="Molinier V."/>
            <person name="Miyauchi S."/>
            <person name="Poulain J."/>
            <person name="Riccioni C."/>
            <person name="Rubini A."/>
            <person name="Sitrit Y."/>
            <person name="Splivallo R."/>
            <person name="Traeger S."/>
            <person name="Wang M."/>
            <person name="Zifcakova L."/>
            <person name="Wipf D."/>
            <person name="Zambonelli A."/>
            <person name="Paolocci F."/>
            <person name="Nowrousian M."/>
            <person name="Ottonello S."/>
            <person name="Baldrian P."/>
            <person name="Spatafora J.W."/>
            <person name="Henrissat B."/>
            <person name="Nagy L.G."/>
            <person name="Aury J.M."/>
            <person name="Wincker P."/>
            <person name="Grigoriev I.V."/>
            <person name="Bonfante P."/>
            <person name="Martin F.M."/>
        </authorList>
    </citation>
    <scope>NUCLEOTIDE SEQUENCE [LARGE SCALE GENOMIC DNA]</scope>
    <source>
        <strain evidence="3 4">RN42</strain>
    </source>
</reference>
<dbReference type="InterPro" id="IPR032675">
    <property type="entry name" value="LRR_dom_sf"/>
</dbReference>
<dbReference type="PANTHER" id="PTHR13318:SF247">
    <property type="entry name" value="GH16156P"/>
    <property type="match status" value="1"/>
</dbReference>
<dbReference type="Proteomes" id="UP000275078">
    <property type="component" value="Unassembled WGS sequence"/>
</dbReference>
<dbReference type="Gene3D" id="3.80.10.10">
    <property type="entry name" value="Ribonuclease Inhibitor"/>
    <property type="match status" value="2"/>
</dbReference>
<evidence type="ECO:0000313" key="3">
    <source>
        <dbReference type="EMBL" id="RPA87555.1"/>
    </source>
</evidence>
<dbReference type="GO" id="GO:0019005">
    <property type="term" value="C:SCF ubiquitin ligase complex"/>
    <property type="evidence" value="ECO:0007669"/>
    <property type="project" value="TreeGrafter"/>
</dbReference>
<dbReference type="InterPro" id="IPR006553">
    <property type="entry name" value="Leu-rich_rpt_Cys-con_subtyp"/>
</dbReference>
<feature type="compositionally biased region" description="Low complexity" evidence="1">
    <location>
        <begin position="186"/>
        <end position="212"/>
    </location>
</feature>
<name>A0A3N4IN49_ASCIM</name>
<dbReference type="EMBL" id="ML119646">
    <property type="protein sequence ID" value="RPA87555.1"/>
    <property type="molecule type" value="Genomic_DNA"/>
</dbReference>
<dbReference type="SMART" id="SM00367">
    <property type="entry name" value="LRR_CC"/>
    <property type="match status" value="3"/>
</dbReference>
<dbReference type="Pfam" id="PF12937">
    <property type="entry name" value="F-box-like"/>
    <property type="match status" value="1"/>
</dbReference>
<dbReference type="GO" id="GO:0031146">
    <property type="term" value="P:SCF-dependent proteasomal ubiquitin-dependent protein catabolic process"/>
    <property type="evidence" value="ECO:0007669"/>
    <property type="project" value="TreeGrafter"/>
</dbReference>
<keyword evidence="4" id="KW-1185">Reference proteome</keyword>